<dbReference type="OrthoDB" id="5362512at2759"/>
<dbReference type="PANTHER" id="PTHR33112:SF16">
    <property type="entry name" value="HETEROKARYON INCOMPATIBILITY DOMAIN-CONTAINING PROTEIN"/>
    <property type="match status" value="1"/>
</dbReference>
<organism evidence="2 3">
    <name type="scientific">Mollisia scopiformis</name>
    <name type="common">Conifer needle endophyte fungus</name>
    <name type="synonym">Phialocephala scopiformis</name>
    <dbReference type="NCBI Taxonomy" id="149040"/>
    <lineage>
        <taxon>Eukaryota</taxon>
        <taxon>Fungi</taxon>
        <taxon>Dikarya</taxon>
        <taxon>Ascomycota</taxon>
        <taxon>Pezizomycotina</taxon>
        <taxon>Leotiomycetes</taxon>
        <taxon>Helotiales</taxon>
        <taxon>Mollisiaceae</taxon>
        <taxon>Mollisia</taxon>
    </lineage>
</organism>
<sequence length="447" mass="51054">METLERETLETVVQRAKTWIEKCTADPEHLECQSRAQDFELPTRLIDVGPSDGSKDPKLVTTAALEAKTNDDNSSEAINSLIYPYLALSYCWGDAKNLRTIEGNIEQMKKNIFWHEIPPTIQDAILITRGLGKQYLWVDALCIVQKSQGDAGDFETEAPKMAKVYGGAFLTISAALASDTTYRLVKSQYSDAGGRTSTEGRKLEDEPIYSRAWTLQERMLSPRLLILSSKKLLWECQKQKVYRQATTVDDIYLAGHWKKFLYCDLLWQQQWLLYRHRNVPKVPTEKQLERAPSWSWASLDDNLEFATDVDKDYCHSMIEVEGTYLDTPGDVEHTGEWLRLRGKLVEARLENSALCLQGTVLKYSFFMDFRSETASEATPILDTKNLDVKSYLPDSGLWCLLVAEILSFAHGLVLKREQNNDYKRAGSFFLPYDDEISEIESSTIYLT</sequence>
<keyword evidence="3" id="KW-1185">Reference proteome</keyword>
<proteinExistence type="predicted"/>
<dbReference type="AlphaFoldDB" id="A0A194XP81"/>
<dbReference type="EMBL" id="KQ947407">
    <property type="protein sequence ID" value="KUJ22055.1"/>
    <property type="molecule type" value="Genomic_DNA"/>
</dbReference>
<dbReference type="Pfam" id="PF06985">
    <property type="entry name" value="HET"/>
    <property type="match status" value="1"/>
</dbReference>
<evidence type="ECO:0000313" key="2">
    <source>
        <dbReference type="EMBL" id="KUJ22055.1"/>
    </source>
</evidence>
<feature type="domain" description="Heterokaryon incompatibility" evidence="1">
    <location>
        <begin position="85"/>
        <end position="217"/>
    </location>
</feature>
<dbReference type="STRING" id="149040.A0A194XP81"/>
<evidence type="ECO:0000313" key="3">
    <source>
        <dbReference type="Proteomes" id="UP000070700"/>
    </source>
</evidence>
<gene>
    <name evidence="2" type="ORF">LY89DRAFT_768350</name>
</gene>
<accession>A0A194XP81</accession>
<dbReference type="PANTHER" id="PTHR33112">
    <property type="entry name" value="DOMAIN PROTEIN, PUTATIVE-RELATED"/>
    <property type="match status" value="1"/>
</dbReference>
<dbReference type="KEGG" id="psco:LY89DRAFT_768350"/>
<evidence type="ECO:0000259" key="1">
    <source>
        <dbReference type="Pfam" id="PF06985"/>
    </source>
</evidence>
<dbReference type="RefSeq" id="XP_018076410.1">
    <property type="nucleotide sequence ID" value="XM_018221782.1"/>
</dbReference>
<protein>
    <submittedName>
        <fullName evidence="2">HET-domain-containing protein</fullName>
    </submittedName>
</protein>
<dbReference type="InterPro" id="IPR010730">
    <property type="entry name" value="HET"/>
</dbReference>
<reference evidence="2 3" key="1">
    <citation type="submission" date="2015-10" db="EMBL/GenBank/DDBJ databases">
        <title>Full genome of DAOMC 229536 Phialocephala scopiformis, a fungal endophyte of spruce producing the potent anti-insectan compound rugulosin.</title>
        <authorList>
            <consortium name="DOE Joint Genome Institute"/>
            <person name="Walker A.K."/>
            <person name="Frasz S.L."/>
            <person name="Seifert K.A."/>
            <person name="Miller J.D."/>
            <person name="Mondo S.J."/>
            <person name="Labutti K."/>
            <person name="Lipzen A."/>
            <person name="Dockter R."/>
            <person name="Kennedy M."/>
            <person name="Grigoriev I.V."/>
            <person name="Spatafora J.W."/>
        </authorList>
    </citation>
    <scope>NUCLEOTIDE SEQUENCE [LARGE SCALE GENOMIC DNA]</scope>
    <source>
        <strain evidence="2 3">CBS 120377</strain>
    </source>
</reference>
<name>A0A194XP81_MOLSC</name>
<dbReference type="InParanoid" id="A0A194XP81"/>
<dbReference type="Proteomes" id="UP000070700">
    <property type="component" value="Unassembled WGS sequence"/>
</dbReference>
<dbReference type="GeneID" id="28831508"/>